<evidence type="ECO:0000256" key="1">
    <source>
        <dbReference type="ARBA" id="ARBA00005254"/>
    </source>
</evidence>
<dbReference type="PANTHER" id="PTHR11941:SF158">
    <property type="entry name" value="ENOYL-COA HYDRATASE (AFU_ORTHOLOGUE AFUA_2G10650)"/>
    <property type="match status" value="1"/>
</dbReference>
<evidence type="ECO:0000256" key="2">
    <source>
        <dbReference type="RuleBase" id="RU003707"/>
    </source>
</evidence>
<dbReference type="InterPro" id="IPR001753">
    <property type="entry name" value="Enoyl-CoA_hydra/iso"/>
</dbReference>
<dbReference type="GeneID" id="19317666"/>
<dbReference type="Gene3D" id="3.90.226.10">
    <property type="entry name" value="2-enoyl-CoA Hydratase, Chain A, domain 1"/>
    <property type="match status" value="1"/>
</dbReference>
<dbReference type="GO" id="GO:0005739">
    <property type="term" value="C:mitochondrion"/>
    <property type="evidence" value="ECO:0007669"/>
    <property type="project" value="TreeGrafter"/>
</dbReference>
<reference evidence="3 4" key="1">
    <citation type="journal article" date="2013" name="Plant Cell">
        <title>The transition from a phytopathogenic smut ancestor to an anamorphic biocontrol agent deciphered by comparative whole-genome analysis.</title>
        <authorList>
            <person name="Lefebvre F."/>
            <person name="Joly D.L."/>
            <person name="Labbe C."/>
            <person name="Teichmann B."/>
            <person name="Linning R."/>
            <person name="Belzile F."/>
            <person name="Bakkeren G."/>
            <person name="Belanger R.R."/>
        </authorList>
    </citation>
    <scope>NUCLEOTIDE SEQUENCE [LARGE SCALE GENOMIC DNA]</scope>
    <source>
        <strain evidence="3 4">PF-1</strain>
    </source>
</reference>
<protein>
    <recommendedName>
        <fullName evidence="5">Enoyl-CoA hydratase</fullName>
    </recommendedName>
</protein>
<dbReference type="InterPro" id="IPR018376">
    <property type="entry name" value="Enoyl-CoA_hyd/isom_CS"/>
</dbReference>
<dbReference type="KEGG" id="pfp:PFL1_03557"/>
<dbReference type="eggNOG" id="KOG1680">
    <property type="taxonomic scope" value="Eukaryota"/>
</dbReference>
<proteinExistence type="inferred from homology"/>
<dbReference type="GO" id="GO:0003824">
    <property type="term" value="F:catalytic activity"/>
    <property type="evidence" value="ECO:0007669"/>
    <property type="project" value="InterPro"/>
</dbReference>
<dbReference type="EMBL" id="KE361633">
    <property type="protein sequence ID" value="EPQ28754.1"/>
    <property type="molecule type" value="Genomic_DNA"/>
</dbReference>
<dbReference type="InterPro" id="IPR029045">
    <property type="entry name" value="ClpP/crotonase-like_dom_sf"/>
</dbReference>
<dbReference type="Proteomes" id="UP000053664">
    <property type="component" value="Unassembled WGS sequence"/>
</dbReference>
<sequence>MSSSPSLPKVGSHLVLSLPAPHVFQMTLNRPQQLNAMTDELEVDIRRSFDFFEHEPSLWIMVLTGNGRAFCAGQDLKNWLDKNRGKVETVLHPSGQPMQAESEYSKSLQRLHQGGFGALSTRRSTKPIIAAVDGICMGGGAETLVNCDIVVASQRSVFAFPEVKRGVVAAMGGIPRLSQLCGHQRASELLLLGHTITAQEAHDRYNMINRLVPVEKSAPIDEGQKAVEAVALDLARQMTENSPDSLFATKEALVLARDAAGDDIDASARAGVQGERSRLLNVGQNIAEGLEAFKNKRAPRWFNPAKAQAKL</sequence>
<evidence type="ECO:0008006" key="5">
    <source>
        <dbReference type="Google" id="ProtNLM"/>
    </source>
</evidence>
<dbReference type="Pfam" id="PF00378">
    <property type="entry name" value="ECH_1"/>
    <property type="match status" value="1"/>
</dbReference>
<dbReference type="GO" id="GO:0006635">
    <property type="term" value="P:fatty acid beta-oxidation"/>
    <property type="evidence" value="ECO:0007669"/>
    <property type="project" value="TreeGrafter"/>
</dbReference>
<accession>A0A061H8G5</accession>
<dbReference type="CDD" id="cd06558">
    <property type="entry name" value="crotonase-like"/>
    <property type="match status" value="1"/>
</dbReference>
<evidence type="ECO:0000313" key="3">
    <source>
        <dbReference type="EMBL" id="EPQ28754.1"/>
    </source>
</evidence>
<dbReference type="AlphaFoldDB" id="A0A061H8G5"/>
<evidence type="ECO:0000313" key="4">
    <source>
        <dbReference type="Proteomes" id="UP000053664"/>
    </source>
</evidence>
<comment type="similarity">
    <text evidence="1 2">Belongs to the enoyl-CoA hydratase/isomerase family.</text>
</comment>
<dbReference type="OrthoDB" id="2139957at2759"/>
<dbReference type="RefSeq" id="XP_007879268.1">
    <property type="nucleotide sequence ID" value="XM_007881077.1"/>
</dbReference>
<dbReference type="FunFam" id="3.90.226.10:FF:000104">
    <property type="entry name" value="Related to enoyl-CoA hydratase"/>
    <property type="match status" value="1"/>
</dbReference>
<dbReference type="HOGENOM" id="CLU_009834_7_6_1"/>
<dbReference type="PANTHER" id="PTHR11941">
    <property type="entry name" value="ENOYL-COA HYDRATASE-RELATED"/>
    <property type="match status" value="1"/>
</dbReference>
<organism evidence="3 4">
    <name type="scientific">Pseudozyma flocculosa PF-1</name>
    <dbReference type="NCBI Taxonomy" id="1277687"/>
    <lineage>
        <taxon>Eukaryota</taxon>
        <taxon>Fungi</taxon>
        <taxon>Dikarya</taxon>
        <taxon>Basidiomycota</taxon>
        <taxon>Ustilaginomycotina</taxon>
        <taxon>Ustilaginomycetes</taxon>
        <taxon>Ustilaginales</taxon>
        <taxon>Ustilaginaceae</taxon>
        <taxon>Pseudozyma</taxon>
    </lineage>
</organism>
<name>A0A061H8G5_9BASI</name>
<gene>
    <name evidence="3" type="ORF">PFL1_03557</name>
</gene>
<dbReference type="PROSITE" id="PS00166">
    <property type="entry name" value="ENOYL_COA_HYDRATASE"/>
    <property type="match status" value="1"/>
</dbReference>
<dbReference type="SUPFAM" id="SSF52096">
    <property type="entry name" value="ClpP/crotonase"/>
    <property type="match status" value="1"/>
</dbReference>